<dbReference type="EMBL" id="LCUC01000370">
    <property type="protein sequence ID" value="KKY31626.1"/>
    <property type="molecule type" value="Genomic_DNA"/>
</dbReference>
<gene>
    <name evidence="9" type="ORF">UCDDA912_g08410</name>
</gene>
<dbReference type="InterPro" id="IPR003819">
    <property type="entry name" value="TauD/TfdA-like"/>
</dbReference>
<dbReference type="GO" id="GO:0046872">
    <property type="term" value="F:metal ion binding"/>
    <property type="evidence" value="ECO:0007669"/>
    <property type="project" value="UniProtKB-KW"/>
</dbReference>
<feature type="region of interest" description="Disordered" evidence="7">
    <location>
        <begin position="1"/>
        <end position="45"/>
    </location>
</feature>
<dbReference type="Proteomes" id="UP000034680">
    <property type="component" value="Unassembled WGS sequence"/>
</dbReference>
<organism evidence="9 10">
    <name type="scientific">Diaporthe ampelina</name>
    <dbReference type="NCBI Taxonomy" id="1214573"/>
    <lineage>
        <taxon>Eukaryota</taxon>
        <taxon>Fungi</taxon>
        <taxon>Dikarya</taxon>
        <taxon>Ascomycota</taxon>
        <taxon>Pezizomycotina</taxon>
        <taxon>Sordariomycetes</taxon>
        <taxon>Sordariomycetidae</taxon>
        <taxon>Diaporthales</taxon>
        <taxon>Diaporthaceae</taxon>
        <taxon>Diaporthe</taxon>
    </lineage>
</organism>
<evidence type="ECO:0000313" key="9">
    <source>
        <dbReference type="EMBL" id="KKY31626.1"/>
    </source>
</evidence>
<comment type="cofactor">
    <cofactor evidence="1">
        <name>Fe(2+)</name>
        <dbReference type="ChEBI" id="CHEBI:29033"/>
    </cofactor>
</comment>
<evidence type="ECO:0000313" key="10">
    <source>
        <dbReference type="Proteomes" id="UP000034680"/>
    </source>
</evidence>
<dbReference type="AlphaFoldDB" id="A0A0G2FBT5"/>
<reference evidence="9 10" key="2">
    <citation type="submission" date="2015-05" db="EMBL/GenBank/DDBJ databases">
        <authorList>
            <person name="Morales-Cruz A."/>
            <person name="Amrine K.C."/>
            <person name="Cantu D."/>
        </authorList>
    </citation>
    <scope>NUCLEOTIDE SEQUENCE [LARGE SCALE GENOMIC DNA]</scope>
    <source>
        <strain evidence="9">DA912</strain>
    </source>
</reference>
<feature type="compositionally biased region" description="Low complexity" evidence="7">
    <location>
        <begin position="1"/>
        <end position="14"/>
    </location>
</feature>
<accession>A0A0G2FBT5</accession>
<feature type="domain" description="TauD/TfdA-like" evidence="8">
    <location>
        <begin position="66"/>
        <end position="321"/>
    </location>
</feature>
<evidence type="ECO:0000256" key="5">
    <source>
        <dbReference type="ARBA" id="ARBA00023002"/>
    </source>
</evidence>
<keyword evidence="6" id="KW-0408">Iron</keyword>
<comment type="caution">
    <text evidence="9">The sequence shown here is derived from an EMBL/GenBank/DDBJ whole genome shotgun (WGS) entry which is preliminary data.</text>
</comment>
<dbReference type="PANTHER" id="PTHR30468:SF10">
    <property type="entry name" value="TAUD_TFDA-LIKE DOMAIN-CONTAINING PROTEIN"/>
    <property type="match status" value="1"/>
</dbReference>
<dbReference type="GO" id="GO:0005737">
    <property type="term" value="C:cytoplasm"/>
    <property type="evidence" value="ECO:0007669"/>
    <property type="project" value="TreeGrafter"/>
</dbReference>
<dbReference type="SUPFAM" id="SSF51197">
    <property type="entry name" value="Clavaminate synthase-like"/>
    <property type="match status" value="1"/>
</dbReference>
<evidence type="ECO:0000256" key="2">
    <source>
        <dbReference type="ARBA" id="ARBA00005896"/>
    </source>
</evidence>
<comment type="similarity">
    <text evidence="2">Belongs to the TfdA dioxygenase family.</text>
</comment>
<proteinExistence type="inferred from homology"/>
<reference evidence="9 10" key="1">
    <citation type="submission" date="2015-05" db="EMBL/GenBank/DDBJ databases">
        <title>Distinctive expansion of gene families associated with plant cell wall degradation and secondary metabolism in the genomes of grapevine trunk pathogens.</title>
        <authorList>
            <person name="Lawrence D.P."/>
            <person name="Travadon R."/>
            <person name="Rolshausen P.E."/>
            <person name="Baumgartner K."/>
        </authorList>
    </citation>
    <scope>NUCLEOTIDE SEQUENCE [LARGE SCALE GENOMIC DNA]</scope>
    <source>
        <strain evidence="9">DA912</strain>
    </source>
</reference>
<dbReference type="PANTHER" id="PTHR30468">
    <property type="entry name" value="ALPHA-KETOGLUTARATE-DEPENDENT SULFONATE DIOXYGENASE"/>
    <property type="match status" value="1"/>
</dbReference>
<protein>
    <submittedName>
        <fullName evidence="9">Putativedomain-containing protein</fullName>
    </submittedName>
</protein>
<name>A0A0G2FBT5_9PEZI</name>
<evidence type="ECO:0000256" key="7">
    <source>
        <dbReference type="SAM" id="MobiDB-lite"/>
    </source>
</evidence>
<dbReference type="GO" id="GO:0016706">
    <property type="term" value="F:2-oxoglutarate-dependent dioxygenase activity"/>
    <property type="evidence" value="ECO:0007669"/>
    <property type="project" value="TreeGrafter"/>
</dbReference>
<keyword evidence="10" id="KW-1185">Reference proteome</keyword>
<dbReference type="Gene3D" id="3.60.130.10">
    <property type="entry name" value="Clavaminate synthase-like"/>
    <property type="match status" value="1"/>
</dbReference>
<dbReference type="InterPro" id="IPR051323">
    <property type="entry name" value="AtsK-like"/>
</dbReference>
<evidence type="ECO:0000256" key="1">
    <source>
        <dbReference type="ARBA" id="ARBA00001954"/>
    </source>
</evidence>
<sequence>MSPSATETTTTVVENVKSALKPSLAEKDGENDAQSPETDELPKLEVNHREPLKLSGALDQFKAFNVTPVIGREFIDVDLAEWLRAPNSDELIRDLGITISQRGVVFFRKQDNITDDLQKELVQRLGELTGKPATSKLHIHPVNNASREHGGKDDEISVISSEQDKKVYSDRYKSINHNSRQSAKSFWHSDITFEKIPSDYALLRLTQLPKTGGDTLWASGYELYDRISPTLRSFLDTLTAYYAQPGFNEAADKNGFKLFASARGAPENVGDILEAIHPVVRTNPVTGWKSVFAVGHHVKHIHGLSDDESKYFLDWFVRLIVENHDLQRLSLCDAGLRREAYLIQYKLIYESELPRSHVRVFDGTEEMLVSCGDAHGWIRRRAKHIRSELGAENPIIITSGGIGGDFSHGCTFVEAATTCSALEAITLHRYASVPGNWAASVDGWVAEAGVKLVYLRPVVMTSDAWYYPGMKGDLDVLRICGAELANPRYW</sequence>
<dbReference type="InterPro" id="IPR042098">
    <property type="entry name" value="TauD-like_sf"/>
</dbReference>
<keyword evidence="5" id="KW-0560">Oxidoreductase</keyword>
<evidence type="ECO:0000259" key="8">
    <source>
        <dbReference type="Pfam" id="PF02668"/>
    </source>
</evidence>
<keyword evidence="4" id="KW-0223">Dioxygenase</keyword>
<keyword evidence="3" id="KW-0479">Metal-binding</keyword>
<dbReference type="STRING" id="1214573.A0A0G2FBT5"/>
<evidence type="ECO:0000256" key="4">
    <source>
        <dbReference type="ARBA" id="ARBA00022964"/>
    </source>
</evidence>
<evidence type="ECO:0000256" key="6">
    <source>
        <dbReference type="ARBA" id="ARBA00023004"/>
    </source>
</evidence>
<dbReference type="Pfam" id="PF02668">
    <property type="entry name" value="TauD"/>
    <property type="match status" value="1"/>
</dbReference>
<dbReference type="OrthoDB" id="10257314at2759"/>
<evidence type="ECO:0000256" key="3">
    <source>
        <dbReference type="ARBA" id="ARBA00022723"/>
    </source>
</evidence>